<evidence type="ECO:0000256" key="1">
    <source>
        <dbReference type="ARBA" id="ARBA00004442"/>
    </source>
</evidence>
<name>A0A0W8FTD3_9ZZZZ</name>
<keyword evidence="2" id="KW-0472">Membrane</keyword>
<proteinExistence type="predicted"/>
<dbReference type="Gene3D" id="3.30.1330.60">
    <property type="entry name" value="OmpA-like domain"/>
    <property type="match status" value="1"/>
</dbReference>
<dbReference type="InterPro" id="IPR006664">
    <property type="entry name" value="OMP_bac"/>
</dbReference>
<sequence length="222" mass="24019">MKKIIMLVVVMMLITFTSAVQAEVRAGGMPAVKGVTTDCVTATTAGPRAGGMPTLMVDDRIIDCPCPPFCPPPVVQPAPAPAPPVTRWVEPTRPPAPASRPAFIEKGRQTLDVKFAFDKSTIKDGYSNDIDDLSGVMKDYPELNVVLEGHTDSIGSDAYNDNLSQERADAVKNYMVEKNGIDANRIKAVGFGEKQPVASNDTEEGRAQNRRVEAAVDYRIEK</sequence>
<dbReference type="Pfam" id="PF00691">
    <property type="entry name" value="OmpA"/>
    <property type="match status" value="1"/>
</dbReference>
<comment type="caution">
    <text evidence="5">The sequence shown here is derived from an EMBL/GenBank/DDBJ whole genome shotgun (WGS) entry which is preliminary data.</text>
</comment>
<evidence type="ECO:0000313" key="5">
    <source>
        <dbReference type="EMBL" id="KUG24138.1"/>
    </source>
</evidence>
<organism evidence="5">
    <name type="scientific">hydrocarbon metagenome</name>
    <dbReference type="NCBI Taxonomy" id="938273"/>
    <lineage>
        <taxon>unclassified sequences</taxon>
        <taxon>metagenomes</taxon>
        <taxon>ecological metagenomes</taxon>
    </lineage>
</organism>
<dbReference type="CDD" id="cd07185">
    <property type="entry name" value="OmpA_C-like"/>
    <property type="match status" value="1"/>
</dbReference>
<evidence type="ECO:0000256" key="3">
    <source>
        <dbReference type="ARBA" id="ARBA00023237"/>
    </source>
</evidence>
<dbReference type="PRINTS" id="PR01021">
    <property type="entry name" value="OMPADOMAIN"/>
</dbReference>
<reference evidence="5" key="1">
    <citation type="journal article" date="2015" name="Proc. Natl. Acad. Sci. U.S.A.">
        <title>Networks of energetic and metabolic interactions define dynamics in microbial communities.</title>
        <authorList>
            <person name="Embree M."/>
            <person name="Liu J.K."/>
            <person name="Al-Bassam M.M."/>
            <person name="Zengler K."/>
        </authorList>
    </citation>
    <scope>NUCLEOTIDE SEQUENCE</scope>
</reference>
<comment type="subcellular location">
    <subcellularLocation>
        <location evidence="1">Cell outer membrane</location>
    </subcellularLocation>
</comment>
<dbReference type="InterPro" id="IPR050330">
    <property type="entry name" value="Bact_OuterMem_StrucFunc"/>
</dbReference>
<dbReference type="PANTHER" id="PTHR30329:SF21">
    <property type="entry name" value="LIPOPROTEIN YIAD-RELATED"/>
    <property type="match status" value="1"/>
</dbReference>
<evidence type="ECO:0000259" key="4">
    <source>
        <dbReference type="PROSITE" id="PS51123"/>
    </source>
</evidence>
<keyword evidence="3" id="KW-0998">Cell outer membrane</keyword>
<dbReference type="AlphaFoldDB" id="A0A0W8FTD3"/>
<dbReference type="PROSITE" id="PS01068">
    <property type="entry name" value="OMPA_1"/>
    <property type="match status" value="1"/>
</dbReference>
<dbReference type="PROSITE" id="PS51123">
    <property type="entry name" value="OMPA_2"/>
    <property type="match status" value="1"/>
</dbReference>
<dbReference type="SUPFAM" id="SSF103088">
    <property type="entry name" value="OmpA-like"/>
    <property type="match status" value="1"/>
</dbReference>
<dbReference type="PANTHER" id="PTHR30329">
    <property type="entry name" value="STATOR ELEMENT OF FLAGELLAR MOTOR COMPLEX"/>
    <property type="match status" value="1"/>
</dbReference>
<protein>
    <submittedName>
        <fullName evidence="5">Outer membrane protein a</fullName>
    </submittedName>
</protein>
<dbReference type="InterPro" id="IPR036737">
    <property type="entry name" value="OmpA-like_sf"/>
</dbReference>
<dbReference type="EMBL" id="LNQE01000860">
    <property type="protein sequence ID" value="KUG24138.1"/>
    <property type="molecule type" value="Genomic_DNA"/>
</dbReference>
<dbReference type="InterPro" id="IPR006665">
    <property type="entry name" value="OmpA-like"/>
</dbReference>
<accession>A0A0W8FTD3</accession>
<dbReference type="InterPro" id="IPR006690">
    <property type="entry name" value="OMPA-like_CS"/>
</dbReference>
<feature type="domain" description="OmpA-like" evidence="4">
    <location>
        <begin position="102"/>
        <end position="220"/>
    </location>
</feature>
<dbReference type="GO" id="GO:0009279">
    <property type="term" value="C:cell outer membrane"/>
    <property type="evidence" value="ECO:0007669"/>
    <property type="project" value="UniProtKB-SubCell"/>
</dbReference>
<evidence type="ECO:0000256" key="2">
    <source>
        <dbReference type="ARBA" id="ARBA00023136"/>
    </source>
</evidence>
<gene>
    <name evidence="5" type="ORF">ASZ90_006062</name>
</gene>